<evidence type="ECO:0000256" key="2">
    <source>
        <dbReference type="SAM" id="Phobius"/>
    </source>
</evidence>
<sequence length="272" mass="29510">MDTIFKGAARRLDDLDLPRLGARIGVGEDEIHAFLDVETGGHGFDAQGRPIILFEPHVFFRNLSGAARAQAVAAGLAYPRWGEKPYPRDSYPRLKAACAIDETAALRSASWGLGQVLGENFKAAGFLTVQAMVEAMMEDEALQLAAAVNFIAANRLDDKLRNHDWAGFAKGYNGASYRKNAYDTRLADAFRKWSRIKDTPWQPVAPAQPPQPAPVPTPQAPQLNGPTPSLPKAEPGKSTDRSGLWAAVLAPLVAAILSLFRKAPSLFRKAKP</sequence>
<name>A0A562NR58_9HYPH</name>
<reference evidence="4 5" key="1">
    <citation type="journal article" date="2015" name="Stand. Genomic Sci.">
        <title>Genomic Encyclopedia of Bacterial and Archaeal Type Strains, Phase III: the genomes of soil and plant-associated and newly described type strains.</title>
        <authorList>
            <person name="Whitman W.B."/>
            <person name="Woyke T."/>
            <person name="Klenk H.P."/>
            <person name="Zhou Y."/>
            <person name="Lilburn T.G."/>
            <person name="Beck B.J."/>
            <person name="De Vos P."/>
            <person name="Vandamme P."/>
            <person name="Eisen J.A."/>
            <person name="Garrity G."/>
            <person name="Hugenholtz P."/>
            <person name="Kyrpides N.C."/>
        </authorList>
    </citation>
    <scope>NUCLEOTIDE SEQUENCE [LARGE SCALE GENOMIC DNA]</scope>
    <source>
        <strain evidence="4 5">CGMCC 1.2546</strain>
    </source>
</reference>
<keyword evidence="2" id="KW-1133">Transmembrane helix</keyword>
<dbReference type="RefSeq" id="WP_145719651.1">
    <property type="nucleotide sequence ID" value="NZ_BSPF01000123.1"/>
</dbReference>
<keyword evidence="5" id="KW-1185">Reference proteome</keyword>
<dbReference type="EMBL" id="VLKT01000021">
    <property type="protein sequence ID" value="TWI34682.1"/>
    <property type="molecule type" value="Genomic_DNA"/>
</dbReference>
<evidence type="ECO:0000256" key="1">
    <source>
        <dbReference type="SAM" id="MobiDB-lite"/>
    </source>
</evidence>
<keyword evidence="2" id="KW-0812">Transmembrane</keyword>
<feature type="transmembrane region" description="Helical" evidence="2">
    <location>
        <begin position="242"/>
        <end position="260"/>
    </location>
</feature>
<protein>
    <submittedName>
        <fullName evidence="4">Uncharacterized protein DUF3380</fullName>
    </submittedName>
</protein>
<proteinExistence type="predicted"/>
<dbReference type="OrthoDB" id="1523598at2"/>
<dbReference type="InterPro" id="IPR024408">
    <property type="entry name" value="Muramidase"/>
</dbReference>
<accession>A0A562NR58</accession>
<feature type="compositionally biased region" description="Pro residues" evidence="1">
    <location>
        <begin position="206"/>
        <end position="219"/>
    </location>
</feature>
<gene>
    <name evidence="4" type="ORF">IQ26_03596</name>
</gene>
<evidence type="ECO:0000259" key="3">
    <source>
        <dbReference type="Pfam" id="PF11860"/>
    </source>
</evidence>
<feature type="region of interest" description="Disordered" evidence="1">
    <location>
        <begin position="200"/>
        <end position="238"/>
    </location>
</feature>
<evidence type="ECO:0000313" key="4">
    <source>
        <dbReference type="EMBL" id="TWI34682.1"/>
    </source>
</evidence>
<dbReference type="Proteomes" id="UP000317122">
    <property type="component" value="Unassembled WGS sequence"/>
</dbReference>
<comment type="caution">
    <text evidence="4">The sequence shown here is derived from an EMBL/GenBank/DDBJ whole genome shotgun (WGS) entry which is preliminary data.</text>
</comment>
<keyword evidence="2" id="KW-0472">Membrane</keyword>
<dbReference type="AlphaFoldDB" id="A0A562NR58"/>
<dbReference type="Pfam" id="PF11860">
    <property type="entry name" value="Muramidase"/>
    <property type="match status" value="1"/>
</dbReference>
<organism evidence="4 5">
    <name type="scientific">Mesorhizobium tianshanense</name>
    <dbReference type="NCBI Taxonomy" id="39844"/>
    <lineage>
        <taxon>Bacteria</taxon>
        <taxon>Pseudomonadati</taxon>
        <taxon>Pseudomonadota</taxon>
        <taxon>Alphaproteobacteria</taxon>
        <taxon>Hyphomicrobiales</taxon>
        <taxon>Phyllobacteriaceae</taxon>
        <taxon>Mesorhizobium</taxon>
    </lineage>
</organism>
<feature type="domain" description="N-acetylmuramidase" evidence="3">
    <location>
        <begin position="30"/>
        <end position="193"/>
    </location>
</feature>
<evidence type="ECO:0000313" key="5">
    <source>
        <dbReference type="Proteomes" id="UP000317122"/>
    </source>
</evidence>